<gene>
    <name evidence="1" type="ORF">RRG08_011631</name>
</gene>
<keyword evidence="2" id="KW-1185">Reference proteome</keyword>
<protein>
    <submittedName>
        <fullName evidence="1">Uncharacterized protein</fullName>
    </submittedName>
</protein>
<organism evidence="1 2">
    <name type="scientific">Elysia crispata</name>
    <name type="common">lettuce slug</name>
    <dbReference type="NCBI Taxonomy" id="231223"/>
    <lineage>
        <taxon>Eukaryota</taxon>
        <taxon>Metazoa</taxon>
        <taxon>Spiralia</taxon>
        <taxon>Lophotrochozoa</taxon>
        <taxon>Mollusca</taxon>
        <taxon>Gastropoda</taxon>
        <taxon>Heterobranchia</taxon>
        <taxon>Euthyneura</taxon>
        <taxon>Panpulmonata</taxon>
        <taxon>Sacoglossa</taxon>
        <taxon>Placobranchoidea</taxon>
        <taxon>Plakobranchidae</taxon>
        <taxon>Elysia</taxon>
    </lineage>
</organism>
<dbReference type="AlphaFoldDB" id="A0AAE0YVR8"/>
<accession>A0AAE0YVR8</accession>
<reference evidence="1" key="1">
    <citation type="journal article" date="2023" name="G3 (Bethesda)">
        <title>A reference genome for the long-term kleptoplast-retaining sea slug Elysia crispata morphotype clarki.</title>
        <authorList>
            <person name="Eastman K.E."/>
            <person name="Pendleton A.L."/>
            <person name="Shaikh M.A."/>
            <person name="Suttiyut T."/>
            <person name="Ogas R."/>
            <person name="Tomko P."/>
            <person name="Gavelis G."/>
            <person name="Widhalm J.R."/>
            <person name="Wisecaver J.H."/>
        </authorList>
    </citation>
    <scope>NUCLEOTIDE SEQUENCE</scope>
    <source>
        <strain evidence="1">ECLA1</strain>
    </source>
</reference>
<comment type="caution">
    <text evidence="1">The sequence shown here is derived from an EMBL/GenBank/DDBJ whole genome shotgun (WGS) entry which is preliminary data.</text>
</comment>
<dbReference type="EMBL" id="JAWDGP010005291">
    <property type="protein sequence ID" value="KAK3758194.1"/>
    <property type="molecule type" value="Genomic_DNA"/>
</dbReference>
<evidence type="ECO:0000313" key="2">
    <source>
        <dbReference type="Proteomes" id="UP001283361"/>
    </source>
</evidence>
<name>A0AAE0YVR8_9GAST</name>
<evidence type="ECO:0000313" key="1">
    <source>
        <dbReference type="EMBL" id="KAK3758194.1"/>
    </source>
</evidence>
<sequence>METSSQSVHGKVLTFFCLVCIPNCSGSGIESGLLSLYSSHDLPRDSTLKYWADHIGLGNADRKSGRGLSSSTSDCSGQLDCPNHRSVWLDYFPPRRGVRVGARSSP</sequence>
<dbReference type="Proteomes" id="UP001283361">
    <property type="component" value="Unassembled WGS sequence"/>
</dbReference>
<proteinExistence type="predicted"/>